<keyword evidence="6" id="KW-1185">Reference proteome</keyword>
<feature type="domain" description="Nucleoside phosphorylase" evidence="4">
    <location>
        <begin position="1"/>
        <end position="60"/>
    </location>
</feature>
<evidence type="ECO:0000256" key="2">
    <source>
        <dbReference type="ARBA" id="ARBA00022679"/>
    </source>
</evidence>
<dbReference type="GO" id="GO:0006166">
    <property type="term" value="P:purine ribonucleoside salvage"/>
    <property type="evidence" value="ECO:0007669"/>
    <property type="project" value="UniProtKB-KW"/>
</dbReference>
<keyword evidence="1" id="KW-0328">Glycosyltransferase</keyword>
<dbReference type="InterPro" id="IPR010044">
    <property type="entry name" value="MTAP"/>
</dbReference>
<dbReference type="InterPro" id="IPR000845">
    <property type="entry name" value="Nucleoside_phosphorylase_d"/>
</dbReference>
<dbReference type="InParanoid" id="A0A2H3EDJ5"/>
<dbReference type="AlphaFoldDB" id="A0A2H3EDJ5"/>
<evidence type="ECO:0000256" key="3">
    <source>
        <dbReference type="ARBA" id="ARBA00022726"/>
    </source>
</evidence>
<organism evidence="5 6">
    <name type="scientific">Armillaria gallica</name>
    <name type="common">Bulbous honey fungus</name>
    <name type="synonym">Armillaria bulbosa</name>
    <dbReference type="NCBI Taxonomy" id="47427"/>
    <lineage>
        <taxon>Eukaryota</taxon>
        <taxon>Fungi</taxon>
        <taxon>Dikarya</taxon>
        <taxon>Basidiomycota</taxon>
        <taxon>Agaricomycotina</taxon>
        <taxon>Agaricomycetes</taxon>
        <taxon>Agaricomycetidae</taxon>
        <taxon>Agaricales</taxon>
        <taxon>Marasmiineae</taxon>
        <taxon>Physalacriaceae</taxon>
        <taxon>Armillaria</taxon>
    </lineage>
</organism>
<dbReference type="PANTHER" id="PTHR42679">
    <property type="entry name" value="S-METHYL-5'-THIOADENOSINE PHOSPHORYLASE"/>
    <property type="match status" value="1"/>
</dbReference>
<gene>
    <name evidence="5" type="ORF">ARMGADRAFT_224437</name>
</gene>
<dbReference type="GO" id="GO:0019509">
    <property type="term" value="P:L-methionine salvage from methylthioadenosine"/>
    <property type="evidence" value="ECO:0007669"/>
    <property type="project" value="TreeGrafter"/>
</dbReference>
<dbReference type="Proteomes" id="UP000217790">
    <property type="component" value="Unassembled WGS sequence"/>
</dbReference>
<dbReference type="Gene3D" id="3.40.50.1580">
    <property type="entry name" value="Nucleoside phosphorylase domain"/>
    <property type="match status" value="1"/>
</dbReference>
<dbReference type="Pfam" id="PF01048">
    <property type="entry name" value="PNP_UDP_1"/>
    <property type="match status" value="1"/>
</dbReference>
<dbReference type="SUPFAM" id="SSF53167">
    <property type="entry name" value="Purine and uridine phosphorylases"/>
    <property type="match status" value="1"/>
</dbReference>
<evidence type="ECO:0000313" key="5">
    <source>
        <dbReference type="EMBL" id="PBL01673.1"/>
    </source>
</evidence>
<reference evidence="6" key="1">
    <citation type="journal article" date="2017" name="Nat. Ecol. Evol.">
        <title>Genome expansion and lineage-specific genetic innovations in the forest pathogenic fungi Armillaria.</title>
        <authorList>
            <person name="Sipos G."/>
            <person name="Prasanna A.N."/>
            <person name="Walter M.C."/>
            <person name="O'Connor E."/>
            <person name="Balint B."/>
            <person name="Krizsan K."/>
            <person name="Kiss B."/>
            <person name="Hess J."/>
            <person name="Varga T."/>
            <person name="Slot J."/>
            <person name="Riley R."/>
            <person name="Boka B."/>
            <person name="Rigling D."/>
            <person name="Barry K."/>
            <person name="Lee J."/>
            <person name="Mihaltcheva S."/>
            <person name="LaButti K."/>
            <person name="Lipzen A."/>
            <person name="Waldron R."/>
            <person name="Moloney N.M."/>
            <person name="Sperisen C."/>
            <person name="Kredics L."/>
            <person name="Vagvoelgyi C."/>
            <person name="Patrignani A."/>
            <person name="Fitzpatrick D."/>
            <person name="Nagy I."/>
            <person name="Doyle S."/>
            <person name="Anderson J.B."/>
            <person name="Grigoriev I.V."/>
            <person name="Gueldener U."/>
            <person name="Muensterkoetter M."/>
            <person name="Nagy L.G."/>
        </authorList>
    </citation>
    <scope>NUCLEOTIDE SEQUENCE [LARGE SCALE GENOMIC DNA]</scope>
    <source>
        <strain evidence="6">Ar21-2</strain>
    </source>
</reference>
<accession>A0A2H3EDJ5</accession>
<dbReference type="InterPro" id="IPR035994">
    <property type="entry name" value="Nucleoside_phosphorylase_sf"/>
</dbReference>
<evidence type="ECO:0000313" key="6">
    <source>
        <dbReference type="Proteomes" id="UP000217790"/>
    </source>
</evidence>
<dbReference type="EMBL" id="KZ293645">
    <property type="protein sequence ID" value="PBL01673.1"/>
    <property type="molecule type" value="Genomic_DNA"/>
</dbReference>
<evidence type="ECO:0000256" key="1">
    <source>
        <dbReference type="ARBA" id="ARBA00022676"/>
    </source>
</evidence>
<evidence type="ECO:0000259" key="4">
    <source>
        <dbReference type="Pfam" id="PF01048"/>
    </source>
</evidence>
<proteinExistence type="predicted"/>
<dbReference type="GO" id="GO:0005829">
    <property type="term" value="C:cytosol"/>
    <property type="evidence" value="ECO:0007669"/>
    <property type="project" value="TreeGrafter"/>
</dbReference>
<name>A0A2H3EDJ5_ARMGA</name>
<dbReference type="PANTHER" id="PTHR42679:SF2">
    <property type="entry name" value="S-METHYL-5'-THIOADENOSINE PHOSPHORYLASE"/>
    <property type="match status" value="1"/>
</dbReference>
<keyword evidence="2" id="KW-0808">Transferase</keyword>
<protein>
    <recommendedName>
        <fullName evidence="4">Nucleoside phosphorylase domain-containing protein</fullName>
    </recommendedName>
</protein>
<dbReference type="STRING" id="47427.A0A2H3EDJ5"/>
<dbReference type="OrthoDB" id="431409at2759"/>
<keyword evidence="3" id="KW-0660">Purine salvage</keyword>
<sequence length="173" mass="19348">MEGPQFSTRAESIMYRQWGWDLINMSVLPEAKLAREAELSYVLIATATDYDAWRPHSDTVTAAEVFKTLKASLGFDRGAEGGDARYLKIVMAGVRHNGRIVSKLGIRSYHDVASSLHCSTSSHWSPRHTFMPKTISKWDFSSRICSNHSGNSQKVMVGIRECGRCRMNLGGHI</sequence>
<dbReference type="GO" id="GO:0017061">
    <property type="term" value="F:S-methyl-5-thioadenosine phosphorylase activity"/>
    <property type="evidence" value="ECO:0007669"/>
    <property type="project" value="InterPro"/>
</dbReference>